<evidence type="ECO:0000256" key="2">
    <source>
        <dbReference type="SAM" id="SignalP"/>
    </source>
</evidence>
<accession>A0ABW2FQH4</accession>
<dbReference type="PROSITE" id="PS51257">
    <property type="entry name" value="PROKAR_LIPOPROTEIN"/>
    <property type="match status" value="1"/>
</dbReference>
<gene>
    <name evidence="3" type="ORF">ACFQMG_01570</name>
</gene>
<dbReference type="RefSeq" id="WP_345708916.1">
    <property type="nucleotide sequence ID" value="NZ_BAABKV010000001.1"/>
</dbReference>
<evidence type="ECO:0000313" key="4">
    <source>
        <dbReference type="Proteomes" id="UP001596435"/>
    </source>
</evidence>
<evidence type="ECO:0008006" key="5">
    <source>
        <dbReference type="Google" id="ProtNLM"/>
    </source>
</evidence>
<reference evidence="4" key="1">
    <citation type="journal article" date="2019" name="Int. J. Syst. Evol. Microbiol.">
        <title>The Global Catalogue of Microorganisms (GCM) 10K type strain sequencing project: providing services to taxonomists for standard genome sequencing and annotation.</title>
        <authorList>
            <consortium name="The Broad Institute Genomics Platform"/>
            <consortium name="The Broad Institute Genome Sequencing Center for Infectious Disease"/>
            <person name="Wu L."/>
            <person name="Ma J."/>
        </authorList>
    </citation>
    <scope>NUCLEOTIDE SEQUENCE [LARGE SCALE GENOMIC DNA]</scope>
    <source>
        <strain evidence="4">CGMCC 1.12859</strain>
    </source>
</reference>
<feature type="compositionally biased region" description="Polar residues" evidence="1">
    <location>
        <begin position="32"/>
        <end position="43"/>
    </location>
</feature>
<protein>
    <recommendedName>
        <fullName evidence="5">Lipoprotein</fullName>
    </recommendedName>
</protein>
<evidence type="ECO:0000313" key="3">
    <source>
        <dbReference type="EMBL" id="MFC7178247.1"/>
    </source>
</evidence>
<organism evidence="3 4">
    <name type="scientific">Kitasatospora paranensis</name>
    <dbReference type="NCBI Taxonomy" id="258053"/>
    <lineage>
        <taxon>Bacteria</taxon>
        <taxon>Bacillati</taxon>
        <taxon>Actinomycetota</taxon>
        <taxon>Actinomycetes</taxon>
        <taxon>Kitasatosporales</taxon>
        <taxon>Streptomycetaceae</taxon>
        <taxon>Kitasatospora</taxon>
    </lineage>
</organism>
<evidence type="ECO:0000256" key="1">
    <source>
        <dbReference type="SAM" id="MobiDB-lite"/>
    </source>
</evidence>
<sequence length="328" mass="33909">MFSRPPRPAVLLITLPLLLAGCASAVAGTESGAGTQPSPRQSMVTSTAPPPVSATPVLDSANAEPLPLDAYLLSPVQQLTVGRAQQKLIVSCMASLGLRYAPPAESRSPRDEDAPTTRVDARYGHQNAALMARWGYHPQGGIPAGAGAKPSGPAVSPQMEVALRGTADAAAHSGPGGQTVNGHKVPDHGCIGTAAARLTGAVDGAVGDAEFAGDVKFATLEGSREDGRTQAVFGLWKQCMKDAGFTYADPLEALGDPQWRRTPLPTQRELQVATADAACRHQHNVVGVWYAVDAAYQRQAIAANAPAMAEAKVALEAQVKAATEVMAG</sequence>
<dbReference type="EMBL" id="JBHTAJ010000002">
    <property type="protein sequence ID" value="MFC7178247.1"/>
    <property type="molecule type" value="Genomic_DNA"/>
</dbReference>
<feature type="chain" id="PRO_5046911561" description="Lipoprotein" evidence="2">
    <location>
        <begin position="28"/>
        <end position="328"/>
    </location>
</feature>
<dbReference type="Proteomes" id="UP001596435">
    <property type="component" value="Unassembled WGS sequence"/>
</dbReference>
<comment type="caution">
    <text evidence="3">The sequence shown here is derived from an EMBL/GenBank/DDBJ whole genome shotgun (WGS) entry which is preliminary data.</text>
</comment>
<proteinExistence type="predicted"/>
<feature type="region of interest" description="Disordered" evidence="1">
    <location>
        <begin position="29"/>
        <end position="59"/>
    </location>
</feature>
<name>A0ABW2FQH4_9ACTN</name>
<keyword evidence="2" id="KW-0732">Signal</keyword>
<feature type="signal peptide" evidence="2">
    <location>
        <begin position="1"/>
        <end position="27"/>
    </location>
</feature>
<keyword evidence="4" id="KW-1185">Reference proteome</keyword>